<accession>A0A8S1Q5C0</accession>
<dbReference type="InterPro" id="IPR027473">
    <property type="entry name" value="L-asparaginase_C"/>
</dbReference>
<feature type="domain" description="L-asparaginase N-terminal" evidence="4">
    <location>
        <begin position="41"/>
        <end position="251"/>
    </location>
</feature>
<dbReference type="Pfam" id="PF12796">
    <property type="entry name" value="Ank_2"/>
    <property type="match status" value="1"/>
</dbReference>
<dbReference type="PIRSF" id="PIRSF001220">
    <property type="entry name" value="L-ASNase_gatD"/>
    <property type="match status" value="1"/>
</dbReference>
<dbReference type="Proteomes" id="UP000688137">
    <property type="component" value="Unassembled WGS sequence"/>
</dbReference>
<dbReference type="InterPro" id="IPR040919">
    <property type="entry name" value="Asparaginase_C"/>
</dbReference>
<gene>
    <name evidence="6" type="ORF">PPRIM_AZ9-3.1.T1430079</name>
</gene>
<evidence type="ECO:0000256" key="1">
    <source>
        <dbReference type="ARBA" id="ARBA00012920"/>
    </source>
</evidence>
<dbReference type="EC" id="3.5.1.1" evidence="1"/>
<evidence type="ECO:0000256" key="3">
    <source>
        <dbReference type="SAM" id="MobiDB-lite"/>
    </source>
</evidence>
<dbReference type="SMART" id="SM00870">
    <property type="entry name" value="Asparaginase"/>
    <property type="match status" value="1"/>
</dbReference>
<evidence type="ECO:0000259" key="4">
    <source>
        <dbReference type="Pfam" id="PF00710"/>
    </source>
</evidence>
<dbReference type="OMA" id="QPIINFK"/>
<evidence type="ECO:0000256" key="2">
    <source>
        <dbReference type="PROSITE-ProRule" id="PRU00023"/>
    </source>
</evidence>
<comment type="caution">
    <text evidence="6">The sequence shown here is derived from an EMBL/GenBank/DDBJ whole genome shotgun (WGS) entry which is preliminary data.</text>
</comment>
<keyword evidence="2" id="KW-0040">ANK repeat</keyword>
<dbReference type="PANTHER" id="PTHR11707:SF28">
    <property type="entry name" value="60 KDA LYSOPHOSPHOLIPASE"/>
    <property type="match status" value="1"/>
</dbReference>
<dbReference type="GO" id="GO:0004067">
    <property type="term" value="F:asparaginase activity"/>
    <property type="evidence" value="ECO:0007669"/>
    <property type="project" value="UniProtKB-UniRule"/>
</dbReference>
<feature type="domain" description="Asparaginase/glutaminase C-terminal" evidence="5">
    <location>
        <begin position="277"/>
        <end position="386"/>
    </location>
</feature>
<name>A0A8S1Q5C0_PARPR</name>
<evidence type="ECO:0000259" key="5">
    <source>
        <dbReference type="Pfam" id="PF17763"/>
    </source>
</evidence>
<dbReference type="Gene3D" id="3.40.50.40">
    <property type="match status" value="1"/>
</dbReference>
<dbReference type="GO" id="GO:0009066">
    <property type="term" value="P:aspartate family amino acid metabolic process"/>
    <property type="evidence" value="ECO:0007669"/>
    <property type="project" value="UniProtKB-ARBA"/>
</dbReference>
<dbReference type="InterPro" id="IPR002110">
    <property type="entry name" value="Ankyrin_rpt"/>
</dbReference>
<dbReference type="PROSITE" id="PS50297">
    <property type="entry name" value="ANK_REP_REGION"/>
    <property type="match status" value="1"/>
</dbReference>
<dbReference type="Pfam" id="PF17763">
    <property type="entry name" value="Asparaginase_C"/>
    <property type="match status" value="1"/>
</dbReference>
<reference evidence="6" key="1">
    <citation type="submission" date="2021-01" db="EMBL/GenBank/DDBJ databases">
        <authorList>
            <consortium name="Genoscope - CEA"/>
            <person name="William W."/>
        </authorList>
    </citation>
    <scope>NUCLEOTIDE SEQUENCE</scope>
</reference>
<protein>
    <recommendedName>
        <fullName evidence="1">asparaginase</fullName>
        <ecNumber evidence="1">3.5.1.1</ecNumber>
    </recommendedName>
</protein>
<feature type="repeat" description="ANK" evidence="2">
    <location>
        <begin position="473"/>
        <end position="495"/>
    </location>
</feature>
<sequence length="648" mass="74051">MSSDGETPKLKSQGSKHDTTNSSIANIGGAQQNLQILNDRKVLMIYASGATAAEGEVSESHMTVMKGRLEQRLKNISFLCDLEYTQYHNQDGCLTTPISEFGRRTVYKVMELEQIKNSRQTSYSDIRHIAEIIKENYEKYSAFVILSGIATITYLGTNLSFMLENLQKTVVITGSLIPLSFMRNDAFQNILDSLILAGHFLIPEVVIVMDHKAYRANRCRQLKCDSLDCIESPNFPPLVEFGINIEIKWQLVLRRGEQMFTNEESTLELAPHFVTDIIIIKITPYTSVEHIRHILNTPKLRCCILECYHFGEMPHSQELYNVLLYAQQQLGIILIQISQCTKGQPIINFKKVVNDIIVQYDITPESAQAKIAYLLGKGYTNQEIFRKFPQNLQGETESVRQFEKFEGQKQHFIQTILETLQKTSGDEQISQNMDIMNKYIIPNLGCFLATTGQLELIKDLRRNEGNLNIPDFDGRTILHLAAAYKQIEIIKYLIEEVEVEINPVDYLGYSPMYEALISRDKELLLFFQQNGGIILAPHHVMVELILTSGLDGDLQMLELIFHGGIKNLNDFVNVDNRNIGHMAVMSMNLKIIKFLRFKAKFDFSERDRWGNTPYENAIEIKSKKIKIQMLNEVAINEIIEILTTIGNE</sequence>
<dbReference type="PIRSF" id="PIRSF500176">
    <property type="entry name" value="L_ASNase"/>
    <property type="match status" value="1"/>
</dbReference>
<dbReference type="InterPro" id="IPR037152">
    <property type="entry name" value="L-asparaginase_N_sf"/>
</dbReference>
<dbReference type="EMBL" id="CAJJDM010000147">
    <property type="protein sequence ID" value="CAD8110225.1"/>
    <property type="molecule type" value="Genomic_DNA"/>
</dbReference>
<proteinExistence type="predicted"/>
<dbReference type="InterPro" id="IPR006034">
    <property type="entry name" value="Asparaginase/glutaminase-like"/>
</dbReference>
<evidence type="ECO:0000313" key="7">
    <source>
        <dbReference type="Proteomes" id="UP000688137"/>
    </source>
</evidence>
<dbReference type="PROSITE" id="PS50088">
    <property type="entry name" value="ANK_REPEAT"/>
    <property type="match status" value="1"/>
</dbReference>
<dbReference type="PROSITE" id="PS51732">
    <property type="entry name" value="ASN_GLN_ASE_3"/>
    <property type="match status" value="1"/>
</dbReference>
<dbReference type="PANTHER" id="PTHR11707">
    <property type="entry name" value="L-ASPARAGINASE"/>
    <property type="match status" value="1"/>
</dbReference>
<dbReference type="AlphaFoldDB" id="A0A8S1Q5C0"/>
<keyword evidence="7" id="KW-1185">Reference proteome</keyword>
<feature type="region of interest" description="Disordered" evidence="3">
    <location>
        <begin position="1"/>
        <end position="24"/>
    </location>
</feature>
<feature type="compositionally biased region" description="Polar residues" evidence="3">
    <location>
        <begin position="1"/>
        <end position="13"/>
    </location>
</feature>
<dbReference type="FunFam" id="3.40.50.1170:FF:000007">
    <property type="entry name" value="Asparaginase homolog (S. cerevisiae)"/>
    <property type="match status" value="1"/>
</dbReference>
<dbReference type="Gene3D" id="3.40.50.1170">
    <property type="entry name" value="L-asparaginase, N-terminal domain"/>
    <property type="match status" value="1"/>
</dbReference>
<evidence type="ECO:0000313" key="6">
    <source>
        <dbReference type="EMBL" id="CAD8110225.1"/>
    </source>
</evidence>
<organism evidence="6 7">
    <name type="scientific">Paramecium primaurelia</name>
    <dbReference type="NCBI Taxonomy" id="5886"/>
    <lineage>
        <taxon>Eukaryota</taxon>
        <taxon>Sar</taxon>
        <taxon>Alveolata</taxon>
        <taxon>Ciliophora</taxon>
        <taxon>Intramacronucleata</taxon>
        <taxon>Oligohymenophorea</taxon>
        <taxon>Peniculida</taxon>
        <taxon>Parameciidae</taxon>
        <taxon>Paramecium</taxon>
    </lineage>
</organism>
<dbReference type="InterPro" id="IPR027474">
    <property type="entry name" value="L-asparaginase_N"/>
</dbReference>
<dbReference type="Pfam" id="PF00710">
    <property type="entry name" value="Asparaginase"/>
    <property type="match status" value="1"/>
</dbReference>
<dbReference type="SMART" id="SM00248">
    <property type="entry name" value="ANK"/>
    <property type="match status" value="3"/>
</dbReference>